<evidence type="ECO:0008006" key="3">
    <source>
        <dbReference type="Google" id="ProtNLM"/>
    </source>
</evidence>
<keyword evidence="2" id="KW-1185">Reference proteome</keyword>
<organism evidence="1 2">
    <name type="scientific">Ruania alba</name>
    <dbReference type="NCBI Taxonomy" id="648782"/>
    <lineage>
        <taxon>Bacteria</taxon>
        <taxon>Bacillati</taxon>
        <taxon>Actinomycetota</taxon>
        <taxon>Actinomycetes</taxon>
        <taxon>Micrococcales</taxon>
        <taxon>Ruaniaceae</taxon>
        <taxon>Ruania</taxon>
    </lineage>
</organism>
<dbReference type="AlphaFoldDB" id="A0A1H5BK48"/>
<sequence>MVWNADVQPGRAPDVWAMGGQVVISEVDGVTAFDAAGARSWTVPLDDPACTESGGELTCVYGEGAEAAIATLTTEGEISADRPFPGADVAHAIDDDLIVGGTASPDGLLWLGRYPADDRDGPLWQVDLEYPVDTGRWQGMTLSQGVATAFSGTDPHGWVSTAIAADAETGVQRHAVVRTAGGTSGFGGGDEVDERFQPMILPMTGPELTVPGYPDAVIAGSEIYTAAGGEPLLEMHGQPLATLGEDLIATIVDPNRWTPERPITRVERIEVRTGDPQWALPRESHVGCPCIVHEGLFVAIDTRLDRDADPPSSPLVPQALLGIDLDTGAHRWTLPIAAVPDGLAAGSDQVYVLSDGTLTAYTDT</sequence>
<evidence type="ECO:0000313" key="2">
    <source>
        <dbReference type="Proteomes" id="UP000199220"/>
    </source>
</evidence>
<accession>A0A1H5BK48</accession>
<evidence type="ECO:0000313" key="1">
    <source>
        <dbReference type="EMBL" id="SED54999.1"/>
    </source>
</evidence>
<protein>
    <recommendedName>
        <fullName evidence="3">PQQ-like domain-containing protein</fullName>
    </recommendedName>
</protein>
<name>A0A1H5BK48_9MICO</name>
<reference evidence="2" key="1">
    <citation type="submission" date="2016-10" db="EMBL/GenBank/DDBJ databases">
        <authorList>
            <person name="Varghese N."/>
            <person name="Submissions S."/>
        </authorList>
    </citation>
    <scope>NUCLEOTIDE SEQUENCE [LARGE SCALE GENOMIC DNA]</scope>
    <source>
        <strain evidence="2">DSM 21368</strain>
    </source>
</reference>
<proteinExistence type="predicted"/>
<dbReference type="STRING" id="648782.SAMN04488554_0130"/>
<dbReference type="Proteomes" id="UP000199220">
    <property type="component" value="Unassembled WGS sequence"/>
</dbReference>
<gene>
    <name evidence="1" type="ORF">SAMN04488554_0130</name>
</gene>
<dbReference type="EMBL" id="FNTX01000001">
    <property type="protein sequence ID" value="SED54999.1"/>
    <property type="molecule type" value="Genomic_DNA"/>
</dbReference>